<accession>D6ZC81</accession>
<gene>
    <name evidence="1" type="ordered locus">Srot_2615</name>
</gene>
<dbReference type="eggNOG" id="COG3554">
    <property type="taxonomic scope" value="Bacteria"/>
</dbReference>
<evidence type="ECO:0008006" key="3">
    <source>
        <dbReference type="Google" id="ProtNLM"/>
    </source>
</evidence>
<keyword evidence="2" id="KW-1185">Reference proteome</keyword>
<dbReference type="Pfam" id="PF06475">
    <property type="entry name" value="Glycolipid_bind"/>
    <property type="match status" value="1"/>
</dbReference>
<dbReference type="KEGG" id="srt:Srot_2615"/>
<dbReference type="STRING" id="640132.Srot_2615"/>
<dbReference type="OrthoDB" id="7347529at2"/>
<proteinExistence type="predicted"/>
<dbReference type="EMBL" id="CP001958">
    <property type="protein sequence ID" value="ADG99050.1"/>
    <property type="molecule type" value="Genomic_DNA"/>
</dbReference>
<sequence length="197" mass="21565">MSVPDPIPSTHEWPAMLTWQSSDATRLESVRVNLSGSRVRAYGRIIAAANEDHEAFSASYDLVTNDEGITERLSVSVLRASGDQQVSITRDAQGGWLVQTISSAVKSGFNGALDVDMQFSAFFNTLLLRRAGLHQGPQDLDVPVMYLRVPELELSEVTLQYRADPNGVRVVSPVSESVVVIDSDGFILDYPGLSRRV</sequence>
<dbReference type="AlphaFoldDB" id="D6ZC81"/>
<dbReference type="InterPro" id="IPR009467">
    <property type="entry name" value="Glycolipid-bd_prot_put"/>
</dbReference>
<evidence type="ECO:0000313" key="2">
    <source>
        <dbReference type="Proteomes" id="UP000002247"/>
    </source>
</evidence>
<dbReference type="SUPFAM" id="SSF159275">
    <property type="entry name" value="PA1994-like"/>
    <property type="match status" value="1"/>
</dbReference>
<evidence type="ECO:0000313" key="1">
    <source>
        <dbReference type="EMBL" id="ADG99050.1"/>
    </source>
</evidence>
<dbReference type="HOGENOM" id="CLU_055771_1_1_11"/>
<name>D6ZC81_SEGRD</name>
<protein>
    <recommendedName>
        <fullName evidence="3">Glycolipid-binding family protein</fullName>
    </recommendedName>
</protein>
<reference evidence="1 2" key="1">
    <citation type="journal article" date="2010" name="Stand. Genomic Sci.">
        <title>Complete genome sequence of Segniliparus rotundus type strain (CDC 1076).</title>
        <authorList>
            <person name="Sikorski J."/>
            <person name="Lapidus A."/>
            <person name="Copeland A."/>
            <person name="Misra M."/>
            <person name="Glavina Del Rio T."/>
            <person name="Nolan M."/>
            <person name="Lucas S."/>
            <person name="Chen F."/>
            <person name="Tice H."/>
            <person name="Cheng J.F."/>
            <person name="Jando M."/>
            <person name="Schneider S."/>
            <person name="Bruce D."/>
            <person name="Goodwin L."/>
            <person name="Pitluck S."/>
            <person name="Liolios K."/>
            <person name="Mikhailova N."/>
            <person name="Pati A."/>
            <person name="Ivanova N."/>
            <person name="Mavromatis K."/>
            <person name="Chen A."/>
            <person name="Palaniappan K."/>
            <person name="Chertkov O."/>
            <person name="Land M."/>
            <person name="Hauser L."/>
            <person name="Chang Y.J."/>
            <person name="Jeffries C.D."/>
            <person name="Brettin T."/>
            <person name="Detter J.C."/>
            <person name="Han C."/>
            <person name="Rohde M."/>
            <person name="Goker M."/>
            <person name="Bristow J."/>
            <person name="Eisen J.A."/>
            <person name="Markowitz V."/>
            <person name="Hugenholtz P."/>
            <person name="Kyrpides N.C."/>
            <person name="Klenk H.P."/>
        </authorList>
    </citation>
    <scope>NUCLEOTIDE SEQUENCE [LARGE SCALE GENOMIC DNA]</scope>
    <source>
        <strain evidence="2">ATCC BAA-972 / CDC 1076 / CIP 108378 / DSM 44985 / JCM 13578</strain>
    </source>
</reference>
<organism evidence="1 2">
    <name type="scientific">Segniliparus rotundus (strain ATCC BAA-972 / CDC 1076 / CIP 108378 / DSM 44985 / JCM 13578)</name>
    <dbReference type="NCBI Taxonomy" id="640132"/>
    <lineage>
        <taxon>Bacteria</taxon>
        <taxon>Bacillati</taxon>
        <taxon>Actinomycetota</taxon>
        <taxon>Actinomycetes</taxon>
        <taxon>Mycobacteriales</taxon>
        <taxon>Segniliparaceae</taxon>
        <taxon>Segniliparus</taxon>
    </lineage>
</organism>
<dbReference type="RefSeq" id="WP_013139499.1">
    <property type="nucleotide sequence ID" value="NC_014168.1"/>
</dbReference>
<dbReference type="Proteomes" id="UP000002247">
    <property type="component" value="Chromosome"/>
</dbReference>